<reference evidence="2 3" key="1">
    <citation type="submission" date="2019-09" db="EMBL/GenBank/DDBJ databases">
        <title>Genome sequence of Roseospira marina, one of the more divergent members of the non-sulfur purple photosynthetic bacterial family, the Rhodospirillaceae.</title>
        <authorList>
            <person name="Meyer T."/>
            <person name="Kyndt J."/>
        </authorList>
    </citation>
    <scope>NUCLEOTIDE SEQUENCE [LARGE SCALE GENOMIC DNA]</scope>
    <source>
        <strain evidence="2 3">DSM 15113</strain>
    </source>
</reference>
<accession>A0A5M6IFK9</accession>
<gene>
    <name evidence="2" type="ORF">F1188_05680</name>
</gene>
<proteinExistence type="predicted"/>
<dbReference type="GO" id="GO:0009035">
    <property type="term" value="F:type I site-specific deoxyribonuclease activity"/>
    <property type="evidence" value="ECO:0007669"/>
    <property type="project" value="UniProtKB-EC"/>
</dbReference>
<dbReference type="GO" id="GO:0005829">
    <property type="term" value="C:cytosol"/>
    <property type="evidence" value="ECO:0007669"/>
    <property type="project" value="TreeGrafter"/>
</dbReference>
<dbReference type="InterPro" id="IPR029464">
    <property type="entry name" value="HSDR_N"/>
</dbReference>
<dbReference type="InterPro" id="IPR027417">
    <property type="entry name" value="P-loop_NTPase"/>
</dbReference>
<evidence type="ECO:0000259" key="1">
    <source>
        <dbReference type="PROSITE" id="PS51192"/>
    </source>
</evidence>
<dbReference type="PANTHER" id="PTHR47396:SF1">
    <property type="entry name" value="ATP-DEPENDENT HELICASE IRC3-RELATED"/>
    <property type="match status" value="1"/>
</dbReference>
<dbReference type="GO" id="GO:0009307">
    <property type="term" value="P:DNA restriction-modification system"/>
    <property type="evidence" value="ECO:0007669"/>
    <property type="project" value="UniProtKB-KW"/>
</dbReference>
<dbReference type="AlphaFoldDB" id="A0A5M6IFK9"/>
<dbReference type="Pfam" id="PF04851">
    <property type="entry name" value="ResIII"/>
    <property type="match status" value="1"/>
</dbReference>
<protein>
    <submittedName>
        <fullName evidence="2">DEAD/DEAH box helicase</fullName>
    </submittedName>
</protein>
<name>A0A5M6IFK9_9PROT</name>
<dbReference type="InterPro" id="IPR013670">
    <property type="entry name" value="EcoEI_R_C_dom"/>
</dbReference>
<feature type="domain" description="Helicase ATP-binding" evidence="1">
    <location>
        <begin position="177"/>
        <end position="337"/>
    </location>
</feature>
<dbReference type="SMART" id="SM00487">
    <property type="entry name" value="DEXDc"/>
    <property type="match status" value="1"/>
</dbReference>
<dbReference type="SUPFAM" id="SSF52540">
    <property type="entry name" value="P-loop containing nucleoside triphosphate hydrolases"/>
    <property type="match status" value="1"/>
</dbReference>
<dbReference type="NCBIfam" id="NF046051">
    <property type="entry name" value="restrict_EcoAI"/>
    <property type="match status" value="1"/>
</dbReference>
<dbReference type="GO" id="GO:0004386">
    <property type="term" value="F:helicase activity"/>
    <property type="evidence" value="ECO:0007669"/>
    <property type="project" value="UniProtKB-KW"/>
</dbReference>
<keyword evidence="2" id="KW-0347">Helicase</keyword>
<dbReference type="InterPro" id="IPR050742">
    <property type="entry name" value="Helicase_Restrict-Modif_Enz"/>
</dbReference>
<dbReference type="EMBL" id="VWPJ01000004">
    <property type="protein sequence ID" value="KAA5606368.1"/>
    <property type="molecule type" value="Genomic_DNA"/>
</dbReference>
<organism evidence="2 3">
    <name type="scientific">Roseospira marina</name>
    <dbReference type="NCBI Taxonomy" id="140057"/>
    <lineage>
        <taxon>Bacteria</taxon>
        <taxon>Pseudomonadati</taxon>
        <taxon>Pseudomonadota</taxon>
        <taxon>Alphaproteobacteria</taxon>
        <taxon>Rhodospirillales</taxon>
        <taxon>Rhodospirillaceae</taxon>
        <taxon>Roseospira</taxon>
    </lineage>
</organism>
<dbReference type="Gene3D" id="3.40.50.300">
    <property type="entry name" value="P-loop containing nucleotide triphosphate hydrolases"/>
    <property type="match status" value="2"/>
</dbReference>
<dbReference type="Pfam" id="PF13588">
    <property type="entry name" value="HSDR_N_2"/>
    <property type="match status" value="1"/>
</dbReference>
<dbReference type="PROSITE" id="PS51192">
    <property type="entry name" value="HELICASE_ATP_BIND_1"/>
    <property type="match status" value="1"/>
</dbReference>
<keyword evidence="3" id="KW-1185">Reference proteome</keyword>
<dbReference type="InterPro" id="IPR006935">
    <property type="entry name" value="Helicase/UvrB_N"/>
</dbReference>
<comment type="caution">
    <text evidence="2">The sequence shown here is derived from an EMBL/GenBank/DDBJ whole genome shotgun (WGS) entry which is preliminary data.</text>
</comment>
<sequence>MHGLSERDICSKFITPALTAAGWNLHTQIREEVSLTAGRIVVRGKLTSRGKQKRADYILYHKPNIPIAVIEAKDASHSIGAGMQQALEYAEMIDVPFAFSTNGKGLLLHDRSAVDGSVEREISLQEMPSPELLWQRYAAWKGIATAQDPLVNQDYFDDGTGKAPRYYQTLAVNRVIEETAKGRDRLLLVMATGTGKTYTAFQIIWRLWKAGAKKRILFLADRNILVDQTKTNDFKPFGGAMTKIANRQADKSYEIYLSLYQAVTGTDEAANIYKQFSRDFFDLVIIDECHRGSAAADSAWREILEYFSNATQIGMTATPRETKDVSNIDYFGAPVYTYSLRQGIEDGFLAPYKVIRYDLDKDLTGYRPEVGTRDRYGNEVDDRIYNQRDFDRTLVLDERTKLVASKITEFLKATNRFDKTIVFCEDTEHAERMRQALANANADLVAENHRYAMRITGDDPLGKAELDNFIDPKARYPVIATTSKLLTTGVDAKTCKLIVLDQRIQSMTEFKQIIGRGTRIDEEHGKQYFTIMDFKRATELFADPDFDGDPVQIYEPGADDPPVPPDEFDDATTTTVGEFGEEEQSEIDGGVLGDPFGGEDRPRKFYVDGVEVRVLSKRVQYLGPDGKLITESLRSYAKKTLQKDCKTLDEFLRRWGEAEKKQAIIEELESLGVSLDGLRDEVKNGDAFSTFDLLCHVAYGQPPLTRKERAEQVKKRNYFAKFEGKARAVLEALLDKYADEDFGPLENAKVLQLKPFDEIGTPVEIVRGVFGGKSAYEAAVRGLQTELYREGA</sequence>
<dbReference type="GO" id="GO:0003677">
    <property type="term" value="F:DNA binding"/>
    <property type="evidence" value="ECO:0007669"/>
    <property type="project" value="UniProtKB-KW"/>
</dbReference>
<dbReference type="GO" id="GO:0005524">
    <property type="term" value="F:ATP binding"/>
    <property type="evidence" value="ECO:0007669"/>
    <property type="project" value="UniProtKB-KW"/>
</dbReference>
<dbReference type="InterPro" id="IPR014001">
    <property type="entry name" value="Helicase_ATP-bd"/>
</dbReference>
<dbReference type="CDD" id="cd18032">
    <property type="entry name" value="DEXHc_RE_I_III_res"/>
    <property type="match status" value="1"/>
</dbReference>
<keyword evidence="2" id="KW-0547">Nucleotide-binding</keyword>
<dbReference type="PANTHER" id="PTHR47396">
    <property type="entry name" value="TYPE I RESTRICTION ENZYME ECOKI R PROTEIN"/>
    <property type="match status" value="1"/>
</dbReference>
<evidence type="ECO:0000313" key="3">
    <source>
        <dbReference type="Proteomes" id="UP000324065"/>
    </source>
</evidence>
<dbReference type="CDD" id="cd18799">
    <property type="entry name" value="SF2_C_EcoAI-like"/>
    <property type="match status" value="1"/>
</dbReference>
<evidence type="ECO:0000313" key="2">
    <source>
        <dbReference type="EMBL" id="KAA5606368.1"/>
    </source>
</evidence>
<dbReference type="RefSeq" id="WP_150061437.1">
    <property type="nucleotide sequence ID" value="NZ_JACHII010000006.1"/>
</dbReference>
<dbReference type="Gene3D" id="3.90.1570.30">
    <property type="match status" value="1"/>
</dbReference>
<dbReference type="OrthoDB" id="9803459at2"/>
<dbReference type="Proteomes" id="UP000324065">
    <property type="component" value="Unassembled WGS sequence"/>
</dbReference>
<keyword evidence="2" id="KW-0378">Hydrolase</keyword>
<dbReference type="Pfam" id="PF08463">
    <property type="entry name" value="EcoEI_R_C"/>
    <property type="match status" value="1"/>
</dbReference>
<keyword evidence="2" id="KW-0067">ATP-binding</keyword>